<evidence type="ECO:0008006" key="3">
    <source>
        <dbReference type="Google" id="ProtNLM"/>
    </source>
</evidence>
<evidence type="ECO:0000256" key="1">
    <source>
        <dbReference type="SAM" id="SignalP"/>
    </source>
</evidence>
<reference evidence="2" key="1">
    <citation type="submission" date="2018-03" db="EMBL/GenBank/DDBJ databases">
        <title>Cross-interface Injection: A General Nanoliter Liquid Handling Method Applied to Single Cells Genome Amplification Automated Nanoliter Liquid Handling Applied to Single Cell Multiple Displacement Amplification.</title>
        <authorList>
            <person name="Yun J."/>
            <person name="Xu P."/>
            <person name="Xu J."/>
            <person name="Dai X."/>
            <person name="Wang Y."/>
            <person name="Zheng X."/>
            <person name="Cao C."/>
            <person name="Yi Q."/>
            <person name="Zhu Y."/>
            <person name="Wang L."/>
            <person name="Dong Z."/>
            <person name="Huang Y."/>
            <person name="Huang L."/>
            <person name="Du W."/>
        </authorList>
    </citation>
    <scope>NUCLEOTIDE SEQUENCE [LARGE SCALE GENOMIC DNA]</scope>
    <source>
        <strain evidence="2">Z-D3-2</strain>
    </source>
</reference>
<gene>
    <name evidence="2" type="ORF">C9940_02320</name>
</gene>
<feature type="chain" id="PRO_5015629115" description="DUF2796 domain-containing protein" evidence="1">
    <location>
        <begin position="23"/>
        <end position="181"/>
    </location>
</feature>
<comment type="caution">
    <text evidence="2">The sequence shown here is derived from an EMBL/GenBank/DDBJ whole genome shotgun (WGS) entry which is preliminary data.</text>
</comment>
<feature type="signal peptide" evidence="1">
    <location>
        <begin position="1"/>
        <end position="22"/>
    </location>
</feature>
<dbReference type="EMBL" id="PYVN01000016">
    <property type="protein sequence ID" value="PTB86445.1"/>
    <property type="molecule type" value="Genomic_DNA"/>
</dbReference>
<dbReference type="InterPro" id="IPR021253">
    <property type="entry name" value="ZrgA-like"/>
</dbReference>
<dbReference type="Pfam" id="PF10986">
    <property type="entry name" value="ZrgA"/>
    <property type="match status" value="1"/>
</dbReference>
<evidence type="ECO:0000313" key="2">
    <source>
        <dbReference type="EMBL" id="PTB86445.1"/>
    </source>
</evidence>
<dbReference type="AlphaFoldDB" id="A0A2T4CY13"/>
<sequence length="181" mass="20653">MRVAVYLVTLFCGLHLSAIVYAQDEHHDHDADHRHHGAHVHGMATLDLVMDDHVLMMHLKSPLMNFLGFEHQPETEQQEAIYQDMLQQLEMLATLIEVKGSSCKAESIEVEEPFADSDEAGHADVDVSYFLRCEKPGNITELKINLFDVYSNLETMQVQMVLPTGQQQLKLNQQRTSIRIQ</sequence>
<organism evidence="2">
    <name type="scientific">Pseudidiomarina aestuarii</name>
    <dbReference type="NCBI Taxonomy" id="624146"/>
    <lineage>
        <taxon>Bacteria</taxon>
        <taxon>Pseudomonadati</taxon>
        <taxon>Pseudomonadota</taxon>
        <taxon>Gammaproteobacteria</taxon>
        <taxon>Alteromonadales</taxon>
        <taxon>Idiomarinaceae</taxon>
        <taxon>Pseudidiomarina</taxon>
    </lineage>
</organism>
<protein>
    <recommendedName>
        <fullName evidence="3">DUF2796 domain-containing protein</fullName>
    </recommendedName>
</protein>
<keyword evidence="1" id="KW-0732">Signal</keyword>
<accession>A0A2T4CY13</accession>
<proteinExistence type="predicted"/>
<name>A0A2T4CY13_9GAMM</name>